<name>A0A0P7YZ69_9CYAN</name>
<evidence type="ECO:0000313" key="2">
    <source>
        <dbReference type="EMBL" id="KPQ35691.1"/>
    </source>
</evidence>
<dbReference type="InterPro" id="IPR035923">
    <property type="entry name" value="TT1751-like_sf"/>
</dbReference>
<dbReference type="Proteomes" id="UP000050465">
    <property type="component" value="Unassembled WGS sequence"/>
</dbReference>
<dbReference type="PATRIC" id="fig|1666911.3.peg.586"/>
<dbReference type="PANTHER" id="PTHR38342:SF2">
    <property type="entry name" value="INNER MEMBRANE OR EXPORTED"/>
    <property type="match status" value="1"/>
</dbReference>
<dbReference type="Gene3D" id="3.30.310.70">
    <property type="entry name" value="TT1751-like domain"/>
    <property type="match status" value="1"/>
</dbReference>
<sequence>MKRSLWNRVNVGQVLGVGGAIAGLSLAIALGPGAQKGQSLPIPTPTGLVIKPSAHSVEETEQRFVNLLEERGLNVLAIVDHHAQNAQGAGLNLPPTRVVIFGNPKLGTPLMQCRQSIAIDLPQKMLIWEDESGEVQIAYNDPRYLGGRHQLGGCGNEAIQQVAGALDNFSNEAARP</sequence>
<reference evidence="2 3" key="1">
    <citation type="submission" date="2015-09" db="EMBL/GenBank/DDBJ databases">
        <title>Identification and resolution of microdiversity through metagenomic sequencing of parallel consortia.</title>
        <authorList>
            <person name="Nelson W.C."/>
            <person name="Romine M.F."/>
            <person name="Lindemann S.R."/>
        </authorList>
    </citation>
    <scope>NUCLEOTIDE SEQUENCE [LARGE SCALE GENOMIC DNA]</scope>
    <source>
        <strain evidence="2">Ana</strain>
    </source>
</reference>
<dbReference type="PANTHER" id="PTHR38342">
    <property type="entry name" value="SLR5037 PROTEIN"/>
    <property type="match status" value="1"/>
</dbReference>
<proteinExistence type="predicted"/>
<protein>
    <recommendedName>
        <fullName evidence="1">DUF302 domain-containing protein</fullName>
    </recommendedName>
</protein>
<dbReference type="AlphaFoldDB" id="A0A0P7YZ69"/>
<dbReference type="InterPro" id="IPR005180">
    <property type="entry name" value="DUF302"/>
</dbReference>
<dbReference type="EMBL" id="LJZR01000010">
    <property type="protein sequence ID" value="KPQ35691.1"/>
    <property type="molecule type" value="Genomic_DNA"/>
</dbReference>
<gene>
    <name evidence="2" type="ORF">HLUCCA11_08990</name>
</gene>
<comment type="caution">
    <text evidence="2">The sequence shown here is derived from an EMBL/GenBank/DDBJ whole genome shotgun (WGS) entry which is preliminary data.</text>
</comment>
<evidence type="ECO:0000259" key="1">
    <source>
        <dbReference type="Pfam" id="PF03625"/>
    </source>
</evidence>
<dbReference type="Pfam" id="PF03625">
    <property type="entry name" value="DUF302"/>
    <property type="match status" value="1"/>
</dbReference>
<accession>A0A0P7YZ69</accession>
<dbReference type="CDD" id="cd14797">
    <property type="entry name" value="DUF302"/>
    <property type="match status" value="1"/>
</dbReference>
<dbReference type="SUPFAM" id="SSF103247">
    <property type="entry name" value="TT1751-like"/>
    <property type="match status" value="1"/>
</dbReference>
<feature type="domain" description="DUF302" evidence="1">
    <location>
        <begin position="81"/>
        <end position="142"/>
    </location>
</feature>
<organism evidence="2 3">
    <name type="scientific">Phormidesmis priestleyi Ana</name>
    <dbReference type="NCBI Taxonomy" id="1666911"/>
    <lineage>
        <taxon>Bacteria</taxon>
        <taxon>Bacillati</taxon>
        <taxon>Cyanobacteriota</taxon>
        <taxon>Cyanophyceae</taxon>
        <taxon>Leptolyngbyales</taxon>
        <taxon>Leptolyngbyaceae</taxon>
        <taxon>Phormidesmis</taxon>
    </lineage>
</organism>
<evidence type="ECO:0000313" key="3">
    <source>
        <dbReference type="Proteomes" id="UP000050465"/>
    </source>
</evidence>